<reference evidence="3 4" key="1">
    <citation type="submission" date="2023-11" db="EMBL/GenBank/DDBJ databases">
        <authorList>
            <person name="Xu M."/>
            <person name="Jiang T."/>
        </authorList>
    </citation>
    <scope>NUCLEOTIDE SEQUENCE [LARGE SCALE GENOMIC DNA]</scope>
    <source>
        <strain evidence="3 4">SD</strain>
    </source>
</reference>
<protein>
    <submittedName>
        <fullName evidence="3">Cupin domain-containing protein</fullName>
    </submittedName>
</protein>
<feature type="domain" description="Cupin type-2" evidence="2">
    <location>
        <begin position="211"/>
        <end position="268"/>
    </location>
</feature>
<dbReference type="Pfam" id="PF07883">
    <property type="entry name" value="Cupin_2"/>
    <property type="match status" value="2"/>
</dbReference>
<dbReference type="InterPro" id="IPR011051">
    <property type="entry name" value="RmlC_Cupin_sf"/>
</dbReference>
<keyword evidence="4" id="KW-1185">Reference proteome</keyword>
<evidence type="ECO:0000313" key="4">
    <source>
        <dbReference type="Proteomes" id="UP001277761"/>
    </source>
</evidence>
<dbReference type="EMBL" id="JAXAVX010000004">
    <property type="protein sequence ID" value="MDX8151910.1"/>
    <property type="molecule type" value="Genomic_DNA"/>
</dbReference>
<dbReference type="InterPro" id="IPR051610">
    <property type="entry name" value="GPI/OXD"/>
</dbReference>
<dbReference type="InterPro" id="IPR013096">
    <property type="entry name" value="Cupin_2"/>
</dbReference>
<evidence type="ECO:0000313" key="3">
    <source>
        <dbReference type="EMBL" id="MDX8151910.1"/>
    </source>
</evidence>
<proteinExistence type="predicted"/>
<feature type="domain" description="Cupin type-2" evidence="2">
    <location>
        <begin position="46"/>
        <end position="110"/>
    </location>
</feature>
<organism evidence="3 4">
    <name type="scientific">Patulibacter brassicae</name>
    <dbReference type="NCBI Taxonomy" id="1705717"/>
    <lineage>
        <taxon>Bacteria</taxon>
        <taxon>Bacillati</taxon>
        <taxon>Actinomycetota</taxon>
        <taxon>Thermoleophilia</taxon>
        <taxon>Solirubrobacterales</taxon>
        <taxon>Patulibacteraceae</taxon>
        <taxon>Patulibacter</taxon>
    </lineage>
</organism>
<sequence length="320" mass="33968">MTSAGPHDAPFHVDDVPPATWEFGELRAIRRRLGAHAGAHRLGIALIEVAPGARATPPHAHADEDELFLVLEGDGLSWQSRGSRHVATHEIRAGDVLFHESSGPAHTVIAGERGLTVLVLAEGSRTGITYVPRTKQFWLGPRWVPADGPSPFQADAAAGPLEVPAPSPRPATIVALDDCEVQELRVGRFAAATRDGGRAAGARRIVLAVDDLPPGTIATPLHWHTRSEEAFLVRRGTGIARIGDAEHAIGPGSFFLRPPASGVGHRIEAGPEGLEYVTLGDRPAGDVAVYPDSRKIAVRPGVFLPISDLSYWDGEPDAQG</sequence>
<dbReference type="PANTHER" id="PTHR35848:SF6">
    <property type="entry name" value="CUPIN TYPE-2 DOMAIN-CONTAINING PROTEIN"/>
    <property type="match status" value="1"/>
</dbReference>
<dbReference type="Proteomes" id="UP001277761">
    <property type="component" value="Unassembled WGS sequence"/>
</dbReference>
<accession>A0ABU4VM84</accession>
<comment type="caution">
    <text evidence="3">The sequence shown here is derived from an EMBL/GenBank/DDBJ whole genome shotgun (WGS) entry which is preliminary data.</text>
</comment>
<dbReference type="SUPFAM" id="SSF51182">
    <property type="entry name" value="RmlC-like cupins"/>
    <property type="match status" value="1"/>
</dbReference>
<keyword evidence="1" id="KW-0479">Metal-binding</keyword>
<dbReference type="Gene3D" id="2.60.120.10">
    <property type="entry name" value="Jelly Rolls"/>
    <property type="match status" value="2"/>
</dbReference>
<dbReference type="InterPro" id="IPR014710">
    <property type="entry name" value="RmlC-like_jellyroll"/>
</dbReference>
<dbReference type="PANTHER" id="PTHR35848">
    <property type="entry name" value="OXALATE-BINDING PROTEIN"/>
    <property type="match status" value="1"/>
</dbReference>
<dbReference type="RefSeq" id="WP_319954065.1">
    <property type="nucleotide sequence ID" value="NZ_JAXAVX010000004.1"/>
</dbReference>
<name>A0ABU4VM84_9ACTN</name>
<evidence type="ECO:0000259" key="2">
    <source>
        <dbReference type="Pfam" id="PF07883"/>
    </source>
</evidence>
<evidence type="ECO:0000256" key="1">
    <source>
        <dbReference type="ARBA" id="ARBA00022723"/>
    </source>
</evidence>
<gene>
    <name evidence="3" type="ORF">SK069_09930</name>
</gene>